<name>A0A1J1IH33_9DIPT</name>
<dbReference type="SUPFAM" id="SSF47336">
    <property type="entry name" value="ACP-like"/>
    <property type="match status" value="1"/>
</dbReference>
<evidence type="ECO:0000256" key="12">
    <source>
        <dbReference type="ARBA" id="ARBA00023128"/>
    </source>
</evidence>
<dbReference type="EMBL" id="CVRI01000051">
    <property type="protein sequence ID" value="CRK99512.1"/>
    <property type="molecule type" value="Genomic_DNA"/>
</dbReference>
<accession>A0A1J1IH33</accession>
<keyword evidence="7" id="KW-0597">Phosphoprotein</keyword>
<reference evidence="16 17" key="1">
    <citation type="submission" date="2015-04" db="EMBL/GenBank/DDBJ databases">
        <authorList>
            <person name="Syromyatnikov M.Y."/>
            <person name="Popov V.N."/>
        </authorList>
    </citation>
    <scope>NUCLEOTIDE SEQUENCE [LARGE SCALE GENOMIC DNA]</scope>
</reference>
<dbReference type="OrthoDB" id="448946at2759"/>
<dbReference type="InterPro" id="IPR036736">
    <property type="entry name" value="ACP-like_sf"/>
</dbReference>
<sequence length="138" mass="15803">MASIIQHTARCILFRNFNILRAVTTHHRSFHAISIVPAFTKTQLKQQIKFPTYCTADTKGIEARVMRVVAEYDKISADKLSLDSHFIQDLGLDSLDHVEVIMAMEDEFGYEIPDNDAEKLTRPSDIIKYISERESSNE</sequence>
<dbReference type="NCBIfam" id="TIGR00517">
    <property type="entry name" value="acyl_carrier"/>
    <property type="match status" value="1"/>
</dbReference>
<keyword evidence="12" id="KW-0496">Mitochondrion</keyword>
<evidence type="ECO:0000256" key="13">
    <source>
        <dbReference type="ARBA" id="ARBA00023160"/>
    </source>
</evidence>
<keyword evidence="17" id="KW-1185">Reference proteome</keyword>
<dbReference type="InterPro" id="IPR009081">
    <property type="entry name" value="PP-bd_ACP"/>
</dbReference>
<comment type="subcellular location">
    <subcellularLocation>
        <location evidence="1">Mitochondrion</location>
    </subcellularLocation>
</comment>
<evidence type="ECO:0000259" key="15">
    <source>
        <dbReference type="PROSITE" id="PS50075"/>
    </source>
</evidence>
<keyword evidence="9" id="KW-0809">Transit peptide</keyword>
<protein>
    <recommendedName>
        <fullName evidence="14">Acyl carrier protein</fullName>
    </recommendedName>
</protein>
<evidence type="ECO:0000256" key="11">
    <source>
        <dbReference type="ARBA" id="ARBA00023098"/>
    </source>
</evidence>
<dbReference type="HAMAP" id="MF_01217">
    <property type="entry name" value="Acyl_carrier"/>
    <property type="match status" value="1"/>
</dbReference>
<feature type="domain" description="Carrier" evidence="15">
    <location>
        <begin position="56"/>
        <end position="134"/>
    </location>
</feature>
<keyword evidence="10" id="KW-0249">Electron transport</keyword>
<dbReference type="FunFam" id="1.10.1200.10:FF:000003">
    <property type="entry name" value="Acyl carrier protein"/>
    <property type="match status" value="1"/>
</dbReference>
<dbReference type="AlphaFoldDB" id="A0A1J1IH33"/>
<evidence type="ECO:0000256" key="5">
    <source>
        <dbReference type="ARBA" id="ARBA00022450"/>
    </source>
</evidence>
<keyword evidence="11" id="KW-0443">Lipid metabolism</keyword>
<dbReference type="Gene3D" id="1.10.1200.10">
    <property type="entry name" value="ACP-like"/>
    <property type="match status" value="1"/>
</dbReference>
<dbReference type="PANTHER" id="PTHR20863:SF28">
    <property type="entry name" value="ACYL CARRIER PROTEIN, MITOCHONDRIAL"/>
    <property type="match status" value="1"/>
</dbReference>
<comment type="pathway">
    <text evidence="2">Lipid metabolism; fatty acid biosynthesis.</text>
</comment>
<dbReference type="Proteomes" id="UP000183832">
    <property type="component" value="Unassembled WGS sequence"/>
</dbReference>
<keyword evidence="13 14" id="KW-0275">Fatty acid biosynthesis</keyword>
<evidence type="ECO:0000256" key="10">
    <source>
        <dbReference type="ARBA" id="ARBA00022982"/>
    </source>
</evidence>
<keyword evidence="5 14" id="KW-0596">Phosphopantetheine</keyword>
<dbReference type="PANTHER" id="PTHR20863">
    <property type="entry name" value="ACYL CARRIER PROTEIN"/>
    <property type="match status" value="1"/>
</dbReference>
<dbReference type="GO" id="GO:0000035">
    <property type="term" value="F:acyl binding"/>
    <property type="evidence" value="ECO:0007669"/>
    <property type="project" value="TreeGrafter"/>
</dbReference>
<dbReference type="GO" id="GO:0005739">
    <property type="term" value="C:mitochondrion"/>
    <property type="evidence" value="ECO:0007669"/>
    <property type="project" value="UniProtKB-SubCell"/>
</dbReference>
<keyword evidence="6 14" id="KW-0444">Lipid biosynthesis</keyword>
<evidence type="ECO:0000256" key="9">
    <source>
        <dbReference type="ARBA" id="ARBA00022946"/>
    </source>
</evidence>
<dbReference type="Pfam" id="PF00550">
    <property type="entry name" value="PP-binding"/>
    <property type="match status" value="1"/>
</dbReference>
<evidence type="ECO:0000256" key="2">
    <source>
        <dbReference type="ARBA" id="ARBA00005194"/>
    </source>
</evidence>
<dbReference type="NCBIfam" id="NF002148">
    <property type="entry name" value="PRK00982.1-2"/>
    <property type="match status" value="1"/>
</dbReference>
<proteinExistence type="inferred from homology"/>
<dbReference type="PROSITE" id="PS50075">
    <property type="entry name" value="CARRIER"/>
    <property type="match status" value="1"/>
</dbReference>
<evidence type="ECO:0000256" key="1">
    <source>
        <dbReference type="ARBA" id="ARBA00004173"/>
    </source>
</evidence>
<evidence type="ECO:0000313" key="16">
    <source>
        <dbReference type="EMBL" id="CRK99512.1"/>
    </source>
</evidence>
<comment type="similarity">
    <text evidence="3">Belongs to the acyl carrier protein (ACP) family.</text>
</comment>
<evidence type="ECO:0000256" key="8">
    <source>
        <dbReference type="ARBA" id="ARBA00022832"/>
    </source>
</evidence>
<dbReference type="STRING" id="568069.A0A1J1IH33"/>
<dbReference type="GO" id="GO:0000036">
    <property type="term" value="F:acyl carrier activity"/>
    <property type="evidence" value="ECO:0007669"/>
    <property type="project" value="TreeGrafter"/>
</dbReference>
<keyword evidence="4" id="KW-0813">Transport</keyword>
<evidence type="ECO:0000256" key="7">
    <source>
        <dbReference type="ARBA" id="ARBA00022553"/>
    </source>
</evidence>
<evidence type="ECO:0000256" key="3">
    <source>
        <dbReference type="ARBA" id="ARBA00010930"/>
    </source>
</evidence>
<organism evidence="16 17">
    <name type="scientific">Clunio marinus</name>
    <dbReference type="NCBI Taxonomy" id="568069"/>
    <lineage>
        <taxon>Eukaryota</taxon>
        <taxon>Metazoa</taxon>
        <taxon>Ecdysozoa</taxon>
        <taxon>Arthropoda</taxon>
        <taxon>Hexapoda</taxon>
        <taxon>Insecta</taxon>
        <taxon>Pterygota</taxon>
        <taxon>Neoptera</taxon>
        <taxon>Endopterygota</taxon>
        <taxon>Diptera</taxon>
        <taxon>Nematocera</taxon>
        <taxon>Chironomoidea</taxon>
        <taxon>Chironomidae</taxon>
        <taxon>Clunio</taxon>
    </lineage>
</organism>
<comment type="function">
    <text evidence="14">Carrier of the growing fatty acid chain in fatty acid biosynthesis.</text>
</comment>
<evidence type="ECO:0000256" key="6">
    <source>
        <dbReference type="ARBA" id="ARBA00022516"/>
    </source>
</evidence>
<gene>
    <name evidence="16" type="ORF">CLUMA_CG012831</name>
</gene>
<keyword evidence="8" id="KW-0276">Fatty acid metabolism</keyword>
<evidence type="ECO:0000313" key="17">
    <source>
        <dbReference type="Proteomes" id="UP000183832"/>
    </source>
</evidence>
<evidence type="ECO:0000256" key="4">
    <source>
        <dbReference type="ARBA" id="ARBA00022448"/>
    </source>
</evidence>
<evidence type="ECO:0000256" key="14">
    <source>
        <dbReference type="RuleBase" id="RU000722"/>
    </source>
</evidence>
<dbReference type="InterPro" id="IPR003231">
    <property type="entry name" value="ACP"/>
</dbReference>